<evidence type="ECO:0000256" key="5">
    <source>
        <dbReference type="PIRSR" id="PIRSR622684-1"/>
    </source>
</evidence>
<dbReference type="GO" id="GO:0004198">
    <property type="term" value="F:calcium-dependent cysteine-type endopeptidase activity"/>
    <property type="evidence" value="ECO:0007669"/>
    <property type="project" value="InterPro"/>
</dbReference>
<evidence type="ECO:0000256" key="3">
    <source>
        <dbReference type="ARBA" id="ARBA00022801"/>
    </source>
</evidence>
<dbReference type="PRINTS" id="PR00704">
    <property type="entry name" value="CALPAIN"/>
</dbReference>
<dbReference type="EMBL" id="JALJAT010000002">
    <property type="protein sequence ID" value="KAK4473414.1"/>
    <property type="molecule type" value="Genomic_DNA"/>
</dbReference>
<dbReference type="PANTHER" id="PTHR10183:SF433">
    <property type="entry name" value="CALPAIN-A-RELATED"/>
    <property type="match status" value="1"/>
</dbReference>
<keyword evidence="3 6" id="KW-0378">Hydrolase</keyword>
<dbReference type="SMART" id="SM00230">
    <property type="entry name" value="CysPc"/>
    <property type="match status" value="1"/>
</dbReference>
<feature type="active site" evidence="5 6">
    <location>
        <position position="305"/>
    </location>
</feature>
<dbReference type="SUPFAM" id="SSF49758">
    <property type="entry name" value="Calpain large subunit, middle domain (domain III)"/>
    <property type="match status" value="1"/>
</dbReference>
<sequence length="576" mass="65829">MGCIQFVCSSDACLNGRDNNPGKEGVDQRSDAVVTRKPQNPDDYCPKHLGFNLYLPKTLTPKGYAKLKLMNISSNEYKTLVTNLNAKQTGWEDPDFPANESSIGDMKAIGQNIDWKRPQEIHPNARFFSDGPSRFDIKQGVLGDCWFLAVTASIASYPQLFDKVVPKNQELKGPDYVGAIRFRFWQFGQWVEVLIDDRLPVRSGSNELVFMHSSDPTEFWSALMEKAYAKLNGCYTNLSGGLQCEAMEDFTGGICLSIQLNPYQRPQDLIEQLKIYAQRCCLIGCNIYSRFPFLQKLDNGLISGHAYSLTGVHFVNYRGKTQWLMRIRNPWGDSHEWKGAWCDGAPEWSYISQQEKENILLSFNEDGEFWMSYEDFVTYFSNIEVCHLSLESLEYNQDFHGKRRLDETIFSGQWQRNVNAGGCISNRTTYWTNPQFRITVKDPDPDDDDNKCSILVGLMQKDIRKQFGPEFHSIGFMVYEIPDEQSTIMSQEQLSMKTPISKAQFRNTREVTAQFRGKPGAYVIIPSTFDPNIEAKFILRVYTQVANSEKIGIMQNHATLKIKLNDNPSTSFPFAK</sequence>
<keyword evidence="9" id="KW-1185">Reference proteome</keyword>
<evidence type="ECO:0000256" key="2">
    <source>
        <dbReference type="ARBA" id="ARBA00022670"/>
    </source>
</evidence>
<dbReference type="InterPro" id="IPR022683">
    <property type="entry name" value="Calpain_III"/>
</dbReference>
<organism evidence="8 9">
    <name type="scientific">Schistosoma mekongi</name>
    <name type="common">Parasitic worm</name>
    <dbReference type="NCBI Taxonomy" id="38744"/>
    <lineage>
        <taxon>Eukaryota</taxon>
        <taxon>Metazoa</taxon>
        <taxon>Spiralia</taxon>
        <taxon>Lophotrochozoa</taxon>
        <taxon>Platyhelminthes</taxon>
        <taxon>Trematoda</taxon>
        <taxon>Digenea</taxon>
        <taxon>Strigeidida</taxon>
        <taxon>Schistosomatoidea</taxon>
        <taxon>Schistosomatidae</taxon>
        <taxon>Schistosoma</taxon>
    </lineage>
</organism>
<dbReference type="InterPro" id="IPR001300">
    <property type="entry name" value="Peptidase_C2_calpain_cat"/>
</dbReference>
<dbReference type="Gene3D" id="3.90.70.10">
    <property type="entry name" value="Cysteine proteinases"/>
    <property type="match status" value="1"/>
</dbReference>
<dbReference type="Pfam" id="PF00648">
    <property type="entry name" value="Peptidase_C2"/>
    <property type="match status" value="1"/>
</dbReference>
<dbReference type="InterPro" id="IPR022684">
    <property type="entry name" value="Calpain_cysteine_protease"/>
</dbReference>
<evidence type="ECO:0000259" key="7">
    <source>
        <dbReference type="PROSITE" id="PS50203"/>
    </source>
</evidence>
<gene>
    <name evidence="8" type="ORF">MN116_002786</name>
</gene>
<feature type="active site" evidence="5 6">
    <location>
        <position position="329"/>
    </location>
</feature>
<keyword evidence="2 6" id="KW-0645">Protease</keyword>
<dbReference type="GO" id="GO:0005737">
    <property type="term" value="C:cytoplasm"/>
    <property type="evidence" value="ECO:0007669"/>
    <property type="project" value="TreeGrafter"/>
</dbReference>
<dbReference type="Gene3D" id="2.60.120.380">
    <property type="match status" value="1"/>
</dbReference>
<evidence type="ECO:0000313" key="9">
    <source>
        <dbReference type="Proteomes" id="UP001292079"/>
    </source>
</evidence>
<feature type="domain" description="Calpain catalytic" evidence="7">
    <location>
        <begin position="90"/>
        <end position="389"/>
    </location>
</feature>
<evidence type="ECO:0000256" key="1">
    <source>
        <dbReference type="ARBA" id="ARBA00007623"/>
    </source>
</evidence>
<evidence type="ECO:0000256" key="4">
    <source>
        <dbReference type="ARBA" id="ARBA00022807"/>
    </source>
</evidence>
<dbReference type="PANTHER" id="PTHR10183">
    <property type="entry name" value="CALPAIN"/>
    <property type="match status" value="1"/>
</dbReference>
<dbReference type="Proteomes" id="UP001292079">
    <property type="component" value="Unassembled WGS sequence"/>
</dbReference>
<keyword evidence="4 6" id="KW-0788">Thiol protease</keyword>
<dbReference type="InterPro" id="IPR000169">
    <property type="entry name" value="Pept_cys_AS"/>
</dbReference>
<comment type="similarity">
    <text evidence="1">Belongs to the peptidase C2 family.</text>
</comment>
<protein>
    <recommendedName>
        <fullName evidence="7">Calpain catalytic domain-containing protein</fullName>
    </recommendedName>
</protein>
<evidence type="ECO:0000256" key="6">
    <source>
        <dbReference type="PROSITE-ProRule" id="PRU00239"/>
    </source>
</evidence>
<dbReference type="InterPro" id="IPR038765">
    <property type="entry name" value="Papain-like_cys_pep_sf"/>
</dbReference>
<dbReference type="InterPro" id="IPR036213">
    <property type="entry name" value="Calpain_III_sf"/>
</dbReference>
<dbReference type="CDD" id="cd00044">
    <property type="entry name" value="CysPc"/>
    <property type="match status" value="1"/>
</dbReference>
<dbReference type="FunFam" id="2.60.120.380:FF:000011">
    <property type="entry name" value="Calpain 12"/>
    <property type="match status" value="1"/>
</dbReference>
<evidence type="ECO:0000313" key="8">
    <source>
        <dbReference type="EMBL" id="KAK4473414.1"/>
    </source>
</evidence>
<dbReference type="CDD" id="cd00214">
    <property type="entry name" value="Calpain_III"/>
    <property type="match status" value="1"/>
</dbReference>
<dbReference type="PROSITE" id="PS00139">
    <property type="entry name" value="THIOL_PROTEASE_CYS"/>
    <property type="match status" value="1"/>
</dbReference>
<reference evidence="8" key="1">
    <citation type="submission" date="2022-04" db="EMBL/GenBank/DDBJ databases">
        <authorList>
            <person name="Xu L."/>
            <person name="Lv Z."/>
        </authorList>
    </citation>
    <scope>NUCLEOTIDE SEQUENCE</scope>
    <source>
        <strain evidence="8">LV_2022a</strain>
    </source>
</reference>
<dbReference type="SUPFAM" id="SSF54001">
    <property type="entry name" value="Cysteine proteinases"/>
    <property type="match status" value="1"/>
</dbReference>
<dbReference type="Pfam" id="PF01067">
    <property type="entry name" value="Calpain_III"/>
    <property type="match status" value="1"/>
</dbReference>
<comment type="caution">
    <text evidence="8">The sequence shown here is derived from an EMBL/GenBank/DDBJ whole genome shotgun (WGS) entry which is preliminary data.</text>
</comment>
<proteinExistence type="inferred from homology"/>
<dbReference type="PROSITE" id="PS50203">
    <property type="entry name" value="CALPAIN_CAT"/>
    <property type="match status" value="1"/>
</dbReference>
<dbReference type="SMART" id="SM00720">
    <property type="entry name" value="calpain_III"/>
    <property type="match status" value="1"/>
</dbReference>
<dbReference type="InterPro" id="IPR022682">
    <property type="entry name" value="Calpain_domain_III"/>
</dbReference>
<reference evidence="8" key="2">
    <citation type="journal article" date="2023" name="Infect Dis Poverty">
        <title>Chromosome-scale genome of the human blood fluke Schistosoma mekongi and its implications for public health.</title>
        <authorList>
            <person name="Zhou M."/>
            <person name="Xu L."/>
            <person name="Xu D."/>
            <person name="Chen W."/>
            <person name="Khan J."/>
            <person name="Hu Y."/>
            <person name="Huang H."/>
            <person name="Wei H."/>
            <person name="Zhang Y."/>
            <person name="Chusongsang P."/>
            <person name="Tanasarnprasert K."/>
            <person name="Hu X."/>
            <person name="Limpanont Y."/>
            <person name="Lv Z."/>
        </authorList>
    </citation>
    <scope>NUCLEOTIDE SEQUENCE</scope>
    <source>
        <strain evidence="8">LV_2022a</strain>
    </source>
</reference>
<accession>A0AAE1ZHE4</accession>
<dbReference type="InterPro" id="IPR033883">
    <property type="entry name" value="C2_III"/>
</dbReference>
<feature type="active site" evidence="5 6">
    <location>
        <position position="145"/>
    </location>
</feature>
<dbReference type="GO" id="GO:0006508">
    <property type="term" value="P:proteolysis"/>
    <property type="evidence" value="ECO:0007669"/>
    <property type="project" value="UniProtKB-KW"/>
</dbReference>
<name>A0AAE1ZHE4_SCHME</name>
<dbReference type="AlphaFoldDB" id="A0AAE1ZHE4"/>
<dbReference type="FunFam" id="3.90.70.10:FF:000001">
    <property type="entry name" value="Calpain-1 catalytic subunit"/>
    <property type="match status" value="1"/>
</dbReference>